<dbReference type="SUPFAM" id="SSF51735">
    <property type="entry name" value="NAD(P)-binding Rossmann-fold domains"/>
    <property type="match status" value="1"/>
</dbReference>
<evidence type="ECO:0000313" key="2">
    <source>
        <dbReference type="EMBL" id="TMW68188.1"/>
    </source>
</evidence>
<proteinExistence type="predicted"/>
<organism evidence="2 3">
    <name type="scientific">Pythium oligandrum</name>
    <name type="common">Mycoparasitic fungus</name>
    <dbReference type="NCBI Taxonomy" id="41045"/>
    <lineage>
        <taxon>Eukaryota</taxon>
        <taxon>Sar</taxon>
        <taxon>Stramenopiles</taxon>
        <taxon>Oomycota</taxon>
        <taxon>Peronosporomycetes</taxon>
        <taxon>Pythiales</taxon>
        <taxon>Pythiaceae</taxon>
        <taxon>Pythium</taxon>
    </lineage>
</organism>
<keyword evidence="3" id="KW-1185">Reference proteome</keyword>
<evidence type="ECO:0000313" key="3">
    <source>
        <dbReference type="Proteomes" id="UP000794436"/>
    </source>
</evidence>
<feature type="domain" description="3-hydroxyacyl-CoA dehydrogenase NAD binding" evidence="1">
    <location>
        <begin position="39"/>
        <end position="212"/>
    </location>
</feature>
<dbReference type="OrthoDB" id="2021159at2759"/>
<dbReference type="GO" id="GO:0006631">
    <property type="term" value="P:fatty acid metabolic process"/>
    <property type="evidence" value="ECO:0007669"/>
    <property type="project" value="InterPro"/>
</dbReference>
<sequence length="277" mass="30065">MTHGAPAAADVRVTHASTTHSPSLYVNEELQRRVNERVTVAVVGAGFLGRCIALDLSMLGVNVLLYDKNPQVASALSAFAYEQLNPMLHLGYVTKSMLTRACHHVRVVSDLHECANASLIIEAIPDDLGAKIELFRALERVCSSSTPLATSTITFSVESIQQQLSHQERFLGVRFFHPCVLVSPVEVSVGPATAQCAVTSVVQLLRSIQKIPHRGPTKRVLSNREVSAFQFNTAVRGHFYHGLLEPKAHSLSDIITPADGPPLVDESEELRGSTTAL</sequence>
<gene>
    <name evidence="2" type="ORF">Poli38472_007860</name>
</gene>
<evidence type="ECO:0000259" key="1">
    <source>
        <dbReference type="Pfam" id="PF02737"/>
    </source>
</evidence>
<comment type="caution">
    <text evidence="2">The sequence shown here is derived from an EMBL/GenBank/DDBJ whole genome shotgun (WGS) entry which is preliminary data.</text>
</comment>
<accession>A0A8K1FS40</accession>
<name>A0A8K1FS40_PYTOL</name>
<dbReference type="EMBL" id="SPLM01000003">
    <property type="protein sequence ID" value="TMW68188.1"/>
    <property type="molecule type" value="Genomic_DNA"/>
</dbReference>
<dbReference type="GO" id="GO:0070403">
    <property type="term" value="F:NAD+ binding"/>
    <property type="evidence" value="ECO:0007669"/>
    <property type="project" value="InterPro"/>
</dbReference>
<reference evidence="2" key="1">
    <citation type="submission" date="2019-03" db="EMBL/GenBank/DDBJ databases">
        <title>Long read genome sequence of the mycoparasitic Pythium oligandrum ATCC 38472 isolated from sugarbeet rhizosphere.</title>
        <authorList>
            <person name="Gaulin E."/>
        </authorList>
    </citation>
    <scope>NUCLEOTIDE SEQUENCE</scope>
    <source>
        <strain evidence="2">ATCC 38472_TT</strain>
    </source>
</reference>
<dbReference type="PANTHER" id="PTHR48075:SF5">
    <property type="entry name" value="3-HYDROXYBUTYRYL-COA DEHYDROGENASE"/>
    <property type="match status" value="1"/>
</dbReference>
<dbReference type="InterPro" id="IPR006176">
    <property type="entry name" value="3-OHacyl-CoA_DH_NAD-bd"/>
</dbReference>
<dbReference type="Pfam" id="PF02737">
    <property type="entry name" value="3HCDH_N"/>
    <property type="match status" value="1"/>
</dbReference>
<dbReference type="PANTHER" id="PTHR48075">
    <property type="entry name" value="3-HYDROXYACYL-COA DEHYDROGENASE FAMILY PROTEIN"/>
    <property type="match status" value="1"/>
</dbReference>
<protein>
    <recommendedName>
        <fullName evidence="1">3-hydroxyacyl-CoA dehydrogenase NAD binding domain-containing protein</fullName>
    </recommendedName>
</protein>
<dbReference type="Gene3D" id="3.40.50.720">
    <property type="entry name" value="NAD(P)-binding Rossmann-like Domain"/>
    <property type="match status" value="1"/>
</dbReference>
<dbReference type="AlphaFoldDB" id="A0A8K1FS40"/>
<dbReference type="GO" id="GO:0016491">
    <property type="term" value="F:oxidoreductase activity"/>
    <property type="evidence" value="ECO:0007669"/>
    <property type="project" value="TreeGrafter"/>
</dbReference>
<dbReference type="InterPro" id="IPR036291">
    <property type="entry name" value="NAD(P)-bd_dom_sf"/>
</dbReference>
<dbReference type="Proteomes" id="UP000794436">
    <property type="component" value="Unassembled WGS sequence"/>
</dbReference>